<evidence type="ECO:0000313" key="5">
    <source>
        <dbReference type="Proteomes" id="UP000599074"/>
    </source>
</evidence>
<dbReference type="InterPro" id="IPR056823">
    <property type="entry name" value="TEN-like_YD-shell"/>
</dbReference>
<keyword evidence="1" id="KW-0677">Repeat</keyword>
<dbReference type="NCBIfam" id="TIGR01643">
    <property type="entry name" value="YD_repeat_2x"/>
    <property type="match status" value="2"/>
</dbReference>
<dbReference type="EMBL" id="BOON01000078">
    <property type="protein sequence ID" value="GII26444.1"/>
    <property type="molecule type" value="Genomic_DNA"/>
</dbReference>
<dbReference type="Gene3D" id="2.180.10.10">
    <property type="entry name" value="RHS repeat-associated core"/>
    <property type="match status" value="2"/>
</dbReference>
<dbReference type="Proteomes" id="UP000599074">
    <property type="component" value="Unassembled WGS sequence"/>
</dbReference>
<dbReference type="Pfam" id="PF05593">
    <property type="entry name" value="RHS_repeat"/>
    <property type="match status" value="1"/>
</dbReference>
<evidence type="ECO:0000259" key="3">
    <source>
        <dbReference type="Pfam" id="PF25023"/>
    </source>
</evidence>
<organism evidence="4 5">
    <name type="scientific">Planosporangium mesophilum</name>
    <dbReference type="NCBI Taxonomy" id="689768"/>
    <lineage>
        <taxon>Bacteria</taxon>
        <taxon>Bacillati</taxon>
        <taxon>Actinomycetota</taxon>
        <taxon>Actinomycetes</taxon>
        <taxon>Micromonosporales</taxon>
        <taxon>Micromonosporaceae</taxon>
        <taxon>Planosporangium</taxon>
    </lineage>
</organism>
<feature type="compositionally biased region" description="Pro residues" evidence="2">
    <location>
        <begin position="1980"/>
        <end position="2004"/>
    </location>
</feature>
<comment type="caution">
    <text evidence="4">The sequence shown here is derived from an EMBL/GenBank/DDBJ whole genome shotgun (WGS) entry which is preliminary data.</text>
</comment>
<dbReference type="NCBIfam" id="TIGR03696">
    <property type="entry name" value="Rhs_assc_core"/>
    <property type="match status" value="1"/>
</dbReference>
<name>A0A8J3TKV5_9ACTN</name>
<evidence type="ECO:0000256" key="1">
    <source>
        <dbReference type="ARBA" id="ARBA00022737"/>
    </source>
</evidence>
<dbReference type="Pfam" id="PF25023">
    <property type="entry name" value="TEN_YD-shell"/>
    <property type="match status" value="1"/>
</dbReference>
<reference evidence="4" key="1">
    <citation type="submission" date="2021-01" db="EMBL/GenBank/DDBJ databases">
        <title>Whole genome shotgun sequence of Planosporangium mesophilum NBRC 109066.</title>
        <authorList>
            <person name="Komaki H."/>
            <person name="Tamura T."/>
        </authorList>
    </citation>
    <scope>NUCLEOTIDE SEQUENCE</scope>
    <source>
        <strain evidence="4">NBRC 109066</strain>
    </source>
</reference>
<dbReference type="InterPro" id="IPR031325">
    <property type="entry name" value="RHS_repeat"/>
</dbReference>
<sequence length="2086" mass="224846">MFSGVFVRSAILGSRPKRAVAWAMACVVTANLLYIGPEMGGHLAAGRAPAVSGGREPARARTLPVKAREADAARAAAVTQPPAAKWPAAGAAEVDLATRRAVQVGGLTVSATPVGDGAAPAGRLRVEVLDHATSARVGVDGPVLRLGPAGSGGPPATADVTVNYRSFADAFGGDYGARLRLLRLPECALDGRAGGPCEPAQVVETANNAEANTVTARLDLASAGSRPAVYALAAAEDSAQGSYSATKLSPSSQWSVTPSSGGLSWSYPLRTPPVPGGLGPEITLGYSSQTVDGHTSATNNQGSGLGEGFAYEPGYLERRYKPCKDDGHKDVGDLCWARQNAILVLGGRSSELVRVNDDEWKLAVDDGSKIERLTGATNGDNDGEHWKVTAPDGTQYFLGLNRLPGWSAGKEETASTWTVPVYGDDSGEPCYNDTFANAYCDQAWRWNLDYVKDTHDNVISYYYDRETNYYARGAKTDVNGTAYHRAGYLKRIDYGQRHNAVYSTNAPARAQFVVAERCLPSGSVTCDPGSLTNATASSWPDVPWDRNCAANTKCGIQQTSPTFWSRKRYVEIKTEIRSGSAWSPVDSWALTHLFTDNADGSRTLWLSKITHTGLVAGTATIPSVELHGKQLPNRIDRPGDNISPLIRFRLAAVYSDSGAQLDVTYAPADCAADNLPQPGESTRRCFPVKWHPSDSLTEPITDWFHKYVVAEVVETDRTTGARDMVTRYEYLGGAAWRKAEADGITETKYLTWSGWRGYEKVRTTRGDGQVMTTRTEQTFFRGMDGDALPAGGTRAVKVADSTGGMYQDAPELSGLELEKIVYDGSNVVTKTIGTPWRHTTYTQSEGWGTRRATFVRPDTVRTLTALESGGWRETRSVTSFDPTYGRVTQVDDLGDVATAGDDQCTRSWYAENTGAWIVSRVTRVEVVGVACSATPDRRTQVIDDRRTYYDGQDFGAAPVKGDITKVDRLTSHTGSVATYAVLSENTYDDWGRELTDKNAVGATTTTSYTQIDGLLTIQRETNPLGHVVTKEFAPAWGELSARIDANGKREDLSFDPLGRLSAVWLADRSKAGGISPTSKYTYYHRADAPVAVRTENVRADGTYAVQFDLYDGHARLRQTQTEGPDGTRLLTDTYYTPTGKVAKANSTYQALGAPSDVLAKINDGAVDGQTLYEYDGADRVTVEITAVSGNERWRTVTGYGGDRVHLDPPAGGTPKTTIMDARGHALELWQYKGDGPSGPFDRIRYEYTPAGQIASVTDAAGNVRRYTYDQRGRQVKAEDPDSGTTERTYDELDRLTSSTDQRKIKTSTTYDTLGRKTNVYLGEAVTGTRLRSWTYDTVDKGQLYSAASYVDGKAYGVVYPTRDEFYRPLLTRYVIPDHAGAELKGVYQYSTSYNRDGTVQGLGLPAIPAAGMLAEGLTYTYDGLKRPTGMTGASTYVTDTKYAQTGALLQVELNTGGKKAWLSWTYEEGTNRLIRSRVDRQGAAAVDADASYRYDDAGNVLSIVDAPAGGDRDVQCFTHDWQRRLTEAWTSASTADDPCAGGPAATGVGGPAPYHHSYGYDSTGNRTGETRHGIDGAPDITRDYAYPDPGQAQPHTVQKVTEKNGQGAERTFTYIYDGAGNTTGRQLEGRSQTLDWDSDGRLAGVTEGTAKTTFVYDAEGNRLVRKESGATTVYLPGTELRLDHATRAVTATRYYTFGGRTVAVRSVAGMKFLAEDHHGTSHLAIDAVTGTVTRRRTTPFGDLRGAAPTVWPSERGFVGGIQDATGLVHLGAREYDPTIGRFVSPDPIVDLADPQQIHGYSYASNNPVTLSDSTGLMPDADGGSRKGGDNSSMHNFVLTAVFVMLVFIRLTLRLRGDITVDLGEGGTKANTIPRAARDGSGDDGVADLILDGPDVVYIWEVKPANAGGRDLGRTQLDRYIREKRAELIKADDHRKVLPGPTLPPISGIPYGDGKVINIWMEPRNKEADGLIFYGSEDAPKTPPPPERVPVPEPHPTPLPAPRPVQDPVRVPTTAPAPPGTGVLPHPNPAGPYGTCPGPGCVTDPGNRQHWQWDPPNVSGKDVASAATTAGVIVIGILWSILNPAAA</sequence>
<evidence type="ECO:0000256" key="2">
    <source>
        <dbReference type="SAM" id="MobiDB-lite"/>
    </source>
</evidence>
<accession>A0A8J3TKV5</accession>
<dbReference type="InterPro" id="IPR022385">
    <property type="entry name" value="Rhs_assc_core"/>
</dbReference>
<dbReference type="RefSeq" id="WP_168118225.1">
    <property type="nucleotide sequence ID" value="NZ_BOON01000078.1"/>
</dbReference>
<feature type="region of interest" description="Disordered" evidence="2">
    <location>
        <begin position="1973"/>
        <end position="2030"/>
    </location>
</feature>
<keyword evidence="5" id="KW-1185">Reference proteome</keyword>
<protein>
    <recommendedName>
        <fullName evidence="3">Teneurin-like YD-shell domain-containing protein</fullName>
    </recommendedName>
</protein>
<dbReference type="PANTHER" id="PTHR32305">
    <property type="match status" value="1"/>
</dbReference>
<feature type="domain" description="Teneurin-like YD-shell" evidence="3">
    <location>
        <begin position="1612"/>
        <end position="1808"/>
    </location>
</feature>
<proteinExistence type="predicted"/>
<dbReference type="PANTHER" id="PTHR32305:SF17">
    <property type="entry name" value="TRNA NUCLEASE WAPA"/>
    <property type="match status" value="1"/>
</dbReference>
<gene>
    <name evidence="4" type="ORF">Pme01_60410</name>
</gene>
<evidence type="ECO:0000313" key="4">
    <source>
        <dbReference type="EMBL" id="GII26444.1"/>
    </source>
</evidence>
<dbReference type="InterPro" id="IPR050708">
    <property type="entry name" value="T6SS_VgrG/RHS"/>
</dbReference>
<feature type="compositionally biased region" description="Low complexity" evidence="2">
    <location>
        <begin position="2007"/>
        <end position="2024"/>
    </location>
</feature>
<dbReference type="InterPro" id="IPR006530">
    <property type="entry name" value="YD"/>
</dbReference>